<keyword evidence="3" id="KW-1185">Reference proteome</keyword>
<dbReference type="AlphaFoldDB" id="A0A087TXN0"/>
<feature type="region of interest" description="Disordered" evidence="1">
    <location>
        <begin position="283"/>
        <end position="307"/>
    </location>
</feature>
<feature type="region of interest" description="Disordered" evidence="1">
    <location>
        <begin position="1013"/>
        <end position="1072"/>
    </location>
</feature>
<evidence type="ECO:0000313" key="3">
    <source>
        <dbReference type="Proteomes" id="UP000054359"/>
    </source>
</evidence>
<evidence type="ECO:0000313" key="2">
    <source>
        <dbReference type="EMBL" id="KFM69869.1"/>
    </source>
</evidence>
<sequence length="1191" mass="134374">MDSKNTSLREPVCIDDEVFFGPIGETEIKVKGALEENLCDSSTDILKKNFVEERNDVSDDEYQKHETSSLYNSFSMENSKYESFEDSLDQRYCASGLSERLNDSIRIAHSRQRMKNTVLYDSLEDVCSLASNIDRGSISADIENVTNILEKQFISEDSLRNVPENILNKESNLNEHLHFNEDSLAIFEHEKTFDDSLEEFSEVQKLHISESMECVEKQSVFVKEINDNAPVITRNLFETSVDIIYEKNENILPFEKKIRDENSIQFNSFSKCDSTDNFKDSLEESQHSSLSGKEKVTDDESYENKSVPANTADINSLVISEVSRSLMPHIFGNCATDSGKIACSTTTCNSNLVDLKIDEKCNLKKEVEIGNNYYTNCVSQDAYDRKPHFSSNEVLCFNNHGCLPSGHGLDMKSNIKSEKAQCNDEEIRNQDFSMEKSVQDTDPITAADACDNADLNGNSTDTNLPQFFDKTNTIKDYDDKDYFNQSYVNTKRSARKCKYFNVAKSSQELCDQVWHMKSNDTVYIEDDNFKSPSKVDTDAGLNNKTNQDQITGTQIFHVTEDTCDLKPNVNSNDTICIDDDDDDDHHLSASGDVKLNDIANNEVINCDQLIYASKFVLPEPSQETYSHKSCINSIDTIIIEDEDSFNVSQVIKKEISNDKKKHEQLTNMQNLACASEPEYMCDQKPHLNSNDTILIDDNEDCSYSSSNIKPHVNSNNTIIIDDDDCVYPSSEFNINEIFKIKEEKDSIFSTGEILSSMSNHTGLTKRCAKSPSKSCHSSRFVEEFSKGDLSKSNFENASQPSRLTTHSNNLVNVPGTDCHIVVNGQSFNYASKDIETLHQKLTSDLNLKLQVQLKIGNVQCQIAASAVELKPVVAEECATDGKSDLPKETKHGNIKTSVKHCTPREISSPRKLDKKLAPRRKSDDFKFQNNSSANDTYLVHALDLHDTSLSFRESTRIQSKDSIIPLNLCTRENYFEMSNLRTESKENIPACKTPFVVLQRKVIASNNKYKNQHTFKQNKISPSKIFSAKTPSSENKQPSHLKKSSGTKIPIRKADNDVTPSKRTPKAGVKNVSSPLKYNIPAIKSVRKGSLSDKLPSELITPNKTPHYCIPRSNSSSKLPKSAQMLSSKKYQNIESPVAKYIRNMKTPKNIRPFTGRPLNFVNSPHPYVESAVHESAVTPKIHHEWKRNKK</sequence>
<feature type="compositionally biased region" description="Basic and acidic residues" evidence="1">
    <location>
        <begin position="283"/>
        <end position="298"/>
    </location>
</feature>
<proteinExistence type="predicted"/>
<accession>A0A087TXN0</accession>
<organism evidence="2 3">
    <name type="scientific">Stegodyphus mimosarum</name>
    <name type="common">African social velvet spider</name>
    <dbReference type="NCBI Taxonomy" id="407821"/>
    <lineage>
        <taxon>Eukaryota</taxon>
        <taxon>Metazoa</taxon>
        <taxon>Ecdysozoa</taxon>
        <taxon>Arthropoda</taxon>
        <taxon>Chelicerata</taxon>
        <taxon>Arachnida</taxon>
        <taxon>Araneae</taxon>
        <taxon>Araneomorphae</taxon>
        <taxon>Entelegynae</taxon>
        <taxon>Eresoidea</taxon>
        <taxon>Eresidae</taxon>
        <taxon>Stegodyphus</taxon>
    </lineage>
</organism>
<dbReference type="EMBL" id="KK117218">
    <property type="protein sequence ID" value="KFM69869.1"/>
    <property type="molecule type" value="Genomic_DNA"/>
</dbReference>
<name>A0A087TXN0_STEMI</name>
<dbReference type="Proteomes" id="UP000054359">
    <property type="component" value="Unassembled WGS sequence"/>
</dbReference>
<evidence type="ECO:0000256" key="1">
    <source>
        <dbReference type="SAM" id="MobiDB-lite"/>
    </source>
</evidence>
<reference evidence="2 3" key="1">
    <citation type="submission" date="2013-11" db="EMBL/GenBank/DDBJ databases">
        <title>Genome sequencing of Stegodyphus mimosarum.</title>
        <authorList>
            <person name="Bechsgaard J."/>
        </authorList>
    </citation>
    <scope>NUCLEOTIDE SEQUENCE [LARGE SCALE GENOMIC DNA]</scope>
</reference>
<feature type="region of interest" description="Disordered" evidence="1">
    <location>
        <begin position="896"/>
        <end position="928"/>
    </location>
</feature>
<dbReference type="OrthoDB" id="6425644at2759"/>
<gene>
    <name evidence="2" type="ORF">X975_10515</name>
</gene>
<feature type="compositionally biased region" description="Basic and acidic residues" evidence="1">
    <location>
        <begin position="907"/>
        <end position="926"/>
    </location>
</feature>
<feature type="compositionally biased region" description="Polar residues" evidence="1">
    <location>
        <begin position="1029"/>
        <end position="1038"/>
    </location>
</feature>
<protein>
    <submittedName>
        <fullName evidence="2">Uncharacterized protein</fullName>
    </submittedName>
</protein>
<feature type="non-terminal residue" evidence="2">
    <location>
        <position position="1191"/>
    </location>
</feature>
<dbReference type="OMA" id="SHKSCIN"/>